<dbReference type="AlphaFoldDB" id="A0A0A2GVG1"/>
<reference evidence="1 2" key="1">
    <citation type="submission" date="2014-10" db="EMBL/GenBank/DDBJ databases">
        <title>Draft genome sequence of the proteorhodopsin-containing marine bacterium Dokdonia donghaensis.</title>
        <authorList>
            <person name="Gomez-Consarnau L."/>
            <person name="Gonzalez J.M."/>
            <person name="Riedel T."/>
            <person name="Jaenicke S."/>
            <person name="Wagner-Doebler I."/>
            <person name="Fuhrman J.A."/>
        </authorList>
    </citation>
    <scope>NUCLEOTIDE SEQUENCE [LARGE SCALE GENOMIC DNA]</scope>
    <source>
        <strain evidence="1 2">DSW-1</strain>
    </source>
</reference>
<dbReference type="KEGG" id="ddo:I597_2811"/>
<dbReference type="PATRIC" id="fig|1300343.5.peg.2853"/>
<sequence length="70" mass="8103">MKFYVTIILIVCLFSCKKQYQYDDYDEDDLIEVQGIITSAVPDGDPFNNSSVKKYKISILFKPESTTNRI</sequence>
<protein>
    <submittedName>
        <fullName evidence="1">Uncharacterized protein</fullName>
    </submittedName>
</protein>
<evidence type="ECO:0000313" key="1">
    <source>
        <dbReference type="EMBL" id="KGO06291.1"/>
    </source>
</evidence>
<gene>
    <name evidence="1" type="ORF">NV36_05195</name>
</gene>
<proteinExistence type="predicted"/>
<accession>A0A0A2GVG1</accession>
<name>A0A0A2GVG1_9FLAO</name>
<dbReference type="Proteomes" id="UP000030140">
    <property type="component" value="Unassembled WGS sequence"/>
</dbReference>
<organism evidence="1 2">
    <name type="scientific">Dokdonia donghaensis DSW-1</name>
    <dbReference type="NCBI Taxonomy" id="1300343"/>
    <lineage>
        <taxon>Bacteria</taxon>
        <taxon>Pseudomonadati</taxon>
        <taxon>Bacteroidota</taxon>
        <taxon>Flavobacteriia</taxon>
        <taxon>Flavobacteriales</taxon>
        <taxon>Flavobacteriaceae</taxon>
        <taxon>Dokdonia</taxon>
    </lineage>
</organism>
<keyword evidence="2" id="KW-1185">Reference proteome</keyword>
<evidence type="ECO:0000313" key="2">
    <source>
        <dbReference type="Proteomes" id="UP000030140"/>
    </source>
</evidence>
<comment type="caution">
    <text evidence="1">The sequence shown here is derived from an EMBL/GenBank/DDBJ whole genome shotgun (WGS) entry which is preliminary data.</text>
</comment>
<dbReference type="EMBL" id="JSAQ01000001">
    <property type="protein sequence ID" value="KGO06291.1"/>
    <property type="molecule type" value="Genomic_DNA"/>
</dbReference>